<evidence type="ECO:0000256" key="5">
    <source>
        <dbReference type="ARBA" id="ARBA00023242"/>
    </source>
</evidence>
<keyword evidence="2" id="KW-0862">Zinc</keyword>
<dbReference type="Proteomes" id="UP000182658">
    <property type="component" value="Unassembled WGS sequence"/>
</dbReference>
<dbReference type="SUPFAM" id="SSF57701">
    <property type="entry name" value="Zn2/Cys6 DNA-binding domain"/>
    <property type="match status" value="1"/>
</dbReference>
<keyword evidence="1" id="KW-0479">Metal-binding</keyword>
<organism evidence="8 9">
    <name type="scientific">Coniochaeta ligniaria NRRL 30616</name>
    <dbReference type="NCBI Taxonomy" id="1408157"/>
    <lineage>
        <taxon>Eukaryota</taxon>
        <taxon>Fungi</taxon>
        <taxon>Dikarya</taxon>
        <taxon>Ascomycota</taxon>
        <taxon>Pezizomycotina</taxon>
        <taxon>Sordariomycetes</taxon>
        <taxon>Sordariomycetidae</taxon>
        <taxon>Coniochaetales</taxon>
        <taxon>Coniochaetaceae</taxon>
        <taxon>Coniochaeta</taxon>
    </lineage>
</organism>
<evidence type="ECO:0000259" key="7">
    <source>
        <dbReference type="PROSITE" id="PS50048"/>
    </source>
</evidence>
<evidence type="ECO:0000256" key="3">
    <source>
        <dbReference type="ARBA" id="ARBA00023015"/>
    </source>
</evidence>
<keyword evidence="9" id="KW-1185">Reference proteome</keyword>
<dbReference type="Gene3D" id="4.10.240.10">
    <property type="entry name" value="Zn(2)-C6 fungal-type DNA-binding domain"/>
    <property type="match status" value="1"/>
</dbReference>
<feature type="compositionally biased region" description="Basic and acidic residues" evidence="6">
    <location>
        <begin position="112"/>
        <end position="124"/>
    </location>
</feature>
<evidence type="ECO:0000256" key="1">
    <source>
        <dbReference type="ARBA" id="ARBA00022723"/>
    </source>
</evidence>
<dbReference type="PROSITE" id="PS50048">
    <property type="entry name" value="ZN2_CY6_FUNGAL_2"/>
    <property type="match status" value="1"/>
</dbReference>
<dbReference type="InterPro" id="IPR001138">
    <property type="entry name" value="Zn2Cys6_DnaBD"/>
</dbReference>
<accession>A0A1J7J0K2</accession>
<evidence type="ECO:0000256" key="6">
    <source>
        <dbReference type="SAM" id="MobiDB-lite"/>
    </source>
</evidence>
<dbReference type="Pfam" id="PF00172">
    <property type="entry name" value="Zn_clus"/>
    <property type="match status" value="1"/>
</dbReference>
<dbReference type="GO" id="GO:0008270">
    <property type="term" value="F:zinc ion binding"/>
    <property type="evidence" value="ECO:0007669"/>
    <property type="project" value="InterPro"/>
</dbReference>
<dbReference type="CDD" id="cd00067">
    <property type="entry name" value="GAL4"/>
    <property type="match status" value="1"/>
</dbReference>
<reference evidence="8 9" key="1">
    <citation type="submission" date="2016-10" db="EMBL/GenBank/DDBJ databases">
        <title>Draft genome sequence of Coniochaeta ligniaria NRRL30616, a lignocellulolytic fungus for bioabatement of inhibitors in plant biomass hydrolysates.</title>
        <authorList>
            <consortium name="DOE Joint Genome Institute"/>
            <person name="Jimenez D.J."/>
            <person name="Hector R.E."/>
            <person name="Riley R."/>
            <person name="Sun H."/>
            <person name="Grigoriev I.V."/>
            <person name="Van Elsas J.D."/>
            <person name="Nichols N.N."/>
        </authorList>
    </citation>
    <scope>NUCLEOTIDE SEQUENCE [LARGE SCALE GENOMIC DNA]</scope>
    <source>
        <strain evidence="8 9">NRRL 30616</strain>
    </source>
</reference>
<evidence type="ECO:0000313" key="9">
    <source>
        <dbReference type="Proteomes" id="UP000182658"/>
    </source>
</evidence>
<dbReference type="PROSITE" id="PS00463">
    <property type="entry name" value="ZN2_CY6_FUNGAL_1"/>
    <property type="match status" value="1"/>
</dbReference>
<dbReference type="InterPro" id="IPR036864">
    <property type="entry name" value="Zn2-C6_fun-type_DNA-bd_sf"/>
</dbReference>
<dbReference type="PANTHER" id="PTHR47660">
    <property type="entry name" value="TRANSCRIPTION FACTOR WITH C2H2 AND ZN(2)-CYS(6) DNA BINDING DOMAIN (EUROFUNG)-RELATED-RELATED"/>
    <property type="match status" value="1"/>
</dbReference>
<proteinExistence type="predicted"/>
<dbReference type="OrthoDB" id="5423818at2759"/>
<dbReference type="EMBL" id="KV875111">
    <property type="protein sequence ID" value="OIW22668.1"/>
    <property type="molecule type" value="Genomic_DNA"/>
</dbReference>
<evidence type="ECO:0000313" key="8">
    <source>
        <dbReference type="EMBL" id="OIW22668.1"/>
    </source>
</evidence>
<dbReference type="GO" id="GO:0000981">
    <property type="term" value="F:DNA-binding transcription factor activity, RNA polymerase II-specific"/>
    <property type="evidence" value="ECO:0007669"/>
    <property type="project" value="InterPro"/>
</dbReference>
<keyword evidence="5" id="KW-0539">Nucleus</keyword>
<keyword evidence="3" id="KW-0805">Transcription regulation</keyword>
<dbReference type="PANTHER" id="PTHR47660:SF3">
    <property type="entry name" value="FINGER DOMAIN PROTEIN, PUTATIVE (AFU_ORTHOLOGUE AFUA_4G03310)-RELATED"/>
    <property type="match status" value="1"/>
</dbReference>
<gene>
    <name evidence="8" type="ORF">CONLIGDRAFT_719727</name>
</gene>
<feature type="domain" description="Zn(2)-C6 fungal-type" evidence="7">
    <location>
        <begin position="75"/>
        <end position="105"/>
    </location>
</feature>
<name>A0A1J7J0K2_9PEZI</name>
<feature type="region of interest" description="Disordered" evidence="6">
    <location>
        <begin position="112"/>
        <end position="152"/>
    </location>
</feature>
<evidence type="ECO:0000256" key="4">
    <source>
        <dbReference type="ARBA" id="ARBA00023163"/>
    </source>
</evidence>
<dbReference type="AlphaFoldDB" id="A0A1J7J0K2"/>
<evidence type="ECO:0000256" key="2">
    <source>
        <dbReference type="ARBA" id="ARBA00022833"/>
    </source>
</evidence>
<dbReference type="STRING" id="1408157.A0A1J7J0K2"/>
<keyword evidence="4" id="KW-0804">Transcription</keyword>
<dbReference type="SMART" id="SM00066">
    <property type="entry name" value="GAL4"/>
    <property type="match status" value="1"/>
</dbReference>
<dbReference type="InParanoid" id="A0A1J7J0K2"/>
<protein>
    <recommendedName>
        <fullName evidence="7">Zn(2)-C6 fungal-type domain-containing protein</fullName>
    </recommendedName>
</protein>
<sequence length="494" mass="55590">MFVTGQTSCHIQQHPQVMDIALVNHRTPFEMDERTAQSVLRCDRCRKPFDKLSTLKRHGYYCQSKKEITVSRSRACICCAKRKIRCDGRRPSCSKCIANAIDCQYPATTIKDKGSTSQRKDDRPIHRRCPVSPPTISSDVVEGSGRSGLENELSTPVHDLSVAGDIHLPWDDISITFAEFLNDPMNEYLVPCPSPSLSDMVRNNHNPFTDQTPSLQDTCPSPTLTIPAVPNDNVRLLIQRPKTNAGTLSIASLVFQTLKSYPLMMSRHDTLPPFIHPRVMSSGIDRNYLEPLNNCASLGHMLGAEVQGGRKLFWKVVRMECERLCEEYLQLNRWGLLAAIQALAIYIIVRMDEGQTEHNNVDHLLITTVIILSSQFSNSSVCHDDLDTSWNNWIFEESARRTCVIYQVINMLVYFQPAGLCQLEQTDILLAPLPAKKQIWEAGDESMWMAEHDRDPDAGAIFAMTASGGLVKFHVDPRKCLQDTSAVRTAASWE</sequence>